<dbReference type="GeneID" id="108267124"/>
<evidence type="ECO:0000313" key="7">
    <source>
        <dbReference type="RefSeq" id="XP_017326584.2"/>
    </source>
</evidence>
<dbReference type="KEGG" id="ipu:108267124"/>
<dbReference type="PANTHER" id="PTHR28052">
    <property type="entry name" value="UPF0545 PROTEIN C22ORF39"/>
    <property type="match status" value="1"/>
</dbReference>
<evidence type="ECO:0000256" key="3">
    <source>
        <dbReference type="ARBA" id="ARBA00044072"/>
    </source>
</evidence>
<comment type="similarity">
    <text evidence="1">Belongs to the UPF0545 family.</text>
</comment>
<accession>A0A2D0R7M0</accession>
<dbReference type="InterPro" id="IPR021475">
    <property type="entry name" value="Pants/Emi1-like"/>
</dbReference>
<dbReference type="Pfam" id="PF11326">
    <property type="entry name" value="PANTS-like"/>
    <property type="match status" value="1"/>
</dbReference>
<evidence type="ECO:0000313" key="6">
    <source>
        <dbReference type="Proteomes" id="UP000221080"/>
    </source>
</evidence>
<gene>
    <name evidence="7" type="primary">c7h22orf39</name>
</gene>
<comment type="subcellular location">
    <subcellularLocation>
        <location evidence="2">Synaptic cleft</location>
    </subcellularLocation>
</comment>
<dbReference type="Proteomes" id="UP000221080">
    <property type="component" value="Chromosome 7"/>
</dbReference>
<keyword evidence="6" id="KW-1185">Reference proteome</keyword>
<reference evidence="6" key="1">
    <citation type="journal article" date="2016" name="Nat. Commun.">
        <title>The channel catfish genome sequence provides insights into the evolution of scale formation in teleosts.</title>
        <authorList>
            <person name="Liu Z."/>
            <person name="Liu S."/>
            <person name="Yao J."/>
            <person name="Bao L."/>
            <person name="Zhang J."/>
            <person name="Li Y."/>
            <person name="Jiang C."/>
            <person name="Sun L."/>
            <person name="Wang R."/>
            <person name="Zhang Y."/>
            <person name="Zhou T."/>
            <person name="Zeng Q."/>
            <person name="Fu Q."/>
            <person name="Gao S."/>
            <person name="Li N."/>
            <person name="Koren S."/>
            <person name="Jiang Y."/>
            <person name="Zimin A."/>
            <person name="Xu P."/>
            <person name="Phillippy A.M."/>
            <person name="Geng X."/>
            <person name="Song L."/>
            <person name="Sun F."/>
            <person name="Li C."/>
            <person name="Wang X."/>
            <person name="Chen A."/>
            <person name="Jin Y."/>
            <person name="Yuan Z."/>
            <person name="Yang Y."/>
            <person name="Tan S."/>
            <person name="Peatman E."/>
            <person name="Lu J."/>
            <person name="Qin Z."/>
            <person name="Dunham R."/>
            <person name="Li Z."/>
            <person name="Sonstegard T."/>
            <person name="Feng J."/>
            <person name="Danzmann R.G."/>
            <person name="Schroeder S."/>
            <person name="Scheffler B."/>
            <person name="Duke M.V."/>
            <person name="Ballard L."/>
            <person name="Kucuktas H."/>
            <person name="Kaltenboeck L."/>
            <person name="Liu H."/>
            <person name="Armbruster J."/>
            <person name="Xie Y."/>
            <person name="Kirby M.L."/>
            <person name="Tian Y."/>
            <person name="Flanagan M.E."/>
            <person name="Mu W."/>
            <person name="Waldbieser G.C."/>
        </authorList>
    </citation>
    <scope>NUCLEOTIDE SEQUENCE [LARGE SCALE GENOMIC DNA]</scope>
    <source>
        <strain evidence="6">SDA103</strain>
    </source>
</reference>
<organism evidence="6 7">
    <name type="scientific">Ictalurus punctatus</name>
    <name type="common">Channel catfish</name>
    <name type="synonym">Silurus punctatus</name>
    <dbReference type="NCBI Taxonomy" id="7998"/>
    <lineage>
        <taxon>Eukaryota</taxon>
        <taxon>Metazoa</taxon>
        <taxon>Chordata</taxon>
        <taxon>Craniata</taxon>
        <taxon>Vertebrata</taxon>
        <taxon>Euteleostomi</taxon>
        <taxon>Actinopterygii</taxon>
        <taxon>Neopterygii</taxon>
        <taxon>Teleostei</taxon>
        <taxon>Ostariophysi</taxon>
        <taxon>Siluriformes</taxon>
        <taxon>Ictaluridae</taxon>
        <taxon>Ictalurus</taxon>
    </lineage>
</organism>
<dbReference type="GO" id="GO:0043083">
    <property type="term" value="C:synaptic cleft"/>
    <property type="evidence" value="ECO:0007669"/>
    <property type="project" value="UniProtKB-SubCell"/>
</dbReference>
<evidence type="ECO:0000256" key="2">
    <source>
        <dbReference type="ARBA" id="ARBA00043942"/>
    </source>
</evidence>
<feature type="compositionally biased region" description="Basic and acidic residues" evidence="5">
    <location>
        <begin position="112"/>
        <end position="132"/>
    </location>
</feature>
<protein>
    <recommendedName>
        <fullName evidence="3">Synaptic plasticity regulator PANTS</fullName>
    </recommendedName>
    <alternativeName>
        <fullName evidence="4">Plasticity-associated neural transcript short</fullName>
    </alternativeName>
</protein>
<sequence>MAEVDIRWQYSLAELISAQEEVGGMGDTQLPWRPPRGCDVYWTEFKHCKSLLNRFHHYYTYGTSPVCLQWKDDYEACREWETNRSPHAKESLQKSERNRMSEQKNFPPFWEMRQKPPADWHLPLNDDKLKDS</sequence>
<evidence type="ECO:0000256" key="4">
    <source>
        <dbReference type="ARBA" id="ARBA00044235"/>
    </source>
</evidence>
<feature type="region of interest" description="Disordered" evidence="5">
    <location>
        <begin position="84"/>
        <end position="132"/>
    </location>
</feature>
<reference evidence="7" key="2">
    <citation type="submission" date="2025-08" db="UniProtKB">
        <authorList>
            <consortium name="RefSeq"/>
        </authorList>
    </citation>
    <scope>IDENTIFICATION</scope>
    <source>
        <tissue evidence="7">Blood</tissue>
    </source>
</reference>
<name>A0A2D0R7M0_ICTPU</name>
<dbReference type="AlphaFoldDB" id="A0A2D0R7M0"/>
<feature type="compositionally biased region" description="Basic and acidic residues" evidence="5">
    <location>
        <begin position="84"/>
        <end position="102"/>
    </location>
</feature>
<dbReference type="STRING" id="7998.ENSIPUP00000010317"/>
<evidence type="ECO:0000256" key="1">
    <source>
        <dbReference type="ARBA" id="ARBA00006412"/>
    </source>
</evidence>
<evidence type="ECO:0000256" key="5">
    <source>
        <dbReference type="SAM" id="MobiDB-lite"/>
    </source>
</evidence>
<dbReference type="PANTHER" id="PTHR28052:SF1">
    <property type="entry name" value="UPF0545 PROTEIN C22ORF39"/>
    <property type="match status" value="1"/>
</dbReference>
<proteinExistence type="inferred from homology"/>
<dbReference type="RefSeq" id="XP_017326584.2">
    <property type="nucleotide sequence ID" value="XM_017471095.3"/>
</dbReference>
<dbReference type="OrthoDB" id="5946508at2759"/>
<dbReference type="CTD" id="105898469"/>